<sequence length="219" mass="25583">MNAQSILNQIEELLFSEQDGLSTDMRSGRMFEAERVEKVCESIRELGRLYADLDVFPAAKLLVETYPEFVDFAEIVRIKTEDPEQVEFVLECGTKIRDEIKACLKVDEFTERLKYNPILYALIAQFTKEGNLFFKLANGAGLDEPACRKILKLMKMFCDKWYQENNTRELPKVVISMMITLMSINTYIYWYENELKNEEEADRIEEIYDEIAQAVVSCF</sequence>
<dbReference type="EMBL" id="QJKK01000002">
    <property type="protein sequence ID" value="RAL26083.1"/>
    <property type="molecule type" value="Genomic_DNA"/>
</dbReference>
<reference evidence="1 2" key="2">
    <citation type="submission" date="2018-06" db="EMBL/GenBank/DDBJ databases">
        <authorList>
            <person name="Zhirakovskaya E."/>
        </authorList>
    </citation>
    <scope>NUCLEOTIDE SEQUENCE [LARGE SCALE GENOMIC DNA]</scope>
    <source>
        <strain evidence="1 2">FBKL4.011</strain>
    </source>
</reference>
<accession>A0A364K714</accession>
<name>A0A364K714_9BACL</name>
<protein>
    <submittedName>
        <fullName evidence="1">Uncharacterized protein</fullName>
    </submittedName>
</protein>
<proteinExistence type="predicted"/>
<keyword evidence="2" id="KW-1185">Reference proteome</keyword>
<dbReference type="AlphaFoldDB" id="A0A364K714"/>
<evidence type="ECO:0000313" key="2">
    <source>
        <dbReference type="Proteomes" id="UP000251213"/>
    </source>
</evidence>
<dbReference type="Proteomes" id="UP000251213">
    <property type="component" value="Unassembled WGS sequence"/>
</dbReference>
<dbReference type="RefSeq" id="WP_113657768.1">
    <property type="nucleotide sequence ID" value="NZ_KZ845664.1"/>
</dbReference>
<reference evidence="1 2" key="1">
    <citation type="submission" date="2018-06" db="EMBL/GenBank/DDBJ databases">
        <title>Thermoflavimicrobium daqus sp. nov., a thermophilic microbe isolated from Moutai-flavour Daqu.</title>
        <authorList>
            <person name="Wang X."/>
            <person name="Zhou H."/>
        </authorList>
    </citation>
    <scope>NUCLEOTIDE SEQUENCE [LARGE SCALE GENOMIC DNA]</scope>
    <source>
        <strain evidence="1 2">FBKL4.011</strain>
    </source>
</reference>
<gene>
    <name evidence="1" type="ORF">DL897_03505</name>
</gene>
<evidence type="ECO:0000313" key="1">
    <source>
        <dbReference type="EMBL" id="RAL26083.1"/>
    </source>
</evidence>
<comment type="caution">
    <text evidence="1">The sequence shown here is derived from an EMBL/GenBank/DDBJ whole genome shotgun (WGS) entry which is preliminary data.</text>
</comment>
<organism evidence="1 2">
    <name type="scientific">Thermoflavimicrobium daqui</name>
    <dbReference type="NCBI Taxonomy" id="2137476"/>
    <lineage>
        <taxon>Bacteria</taxon>
        <taxon>Bacillati</taxon>
        <taxon>Bacillota</taxon>
        <taxon>Bacilli</taxon>
        <taxon>Bacillales</taxon>
        <taxon>Thermoactinomycetaceae</taxon>
        <taxon>Thermoflavimicrobium</taxon>
    </lineage>
</organism>